<dbReference type="PROSITE" id="PS50090">
    <property type="entry name" value="MYB_LIKE"/>
    <property type="match status" value="2"/>
</dbReference>
<sequence>MMARRLWTDEEDRVLDRVLFECKSRNCHLSWENIAKLTGLDRTGKSCWERYKNRLDPRVKRGEFSKLEDDSIIHYQSLYGNSWTRIAKHLPGRTDNDVKNRWNNHLKKKQLGKSTADQLELPPLDSEFMSTEEVTKWF</sequence>
<name>A0A438H6D8_VITVI</name>
<accession>A0A438H6D8</accession>
<feature type="domain" description="HTH myb-type" evidence="5">
    <location>
        <begin position="56"/>
        <end position="110"/>
    </location>
</feature>
<dbReference type="InterPro" id="IPR017930">
    <property type="entry name" value="Myb_dom"/>
</dbReference>
<keyword evidence="2" id="KW-0238">DNA-binding</keyword>
<dbReference type="PANTHER" id="PTHR10641:SF1103">
    <property type="entry name" value="TRANSCRIPTION FACTOR MYB72"/>
    <property type="match status" value="1"/>
</dbReference>
<dbReference type="Proteomes" id="UP000288805">
    <property type="component" value="Unassembled WGS sequence"/>
</dbReference>
<dbReference type="AlphaFoldDB" id="A0A438H6D8"/>
<dbReference type="InterPro" id="IPR015495">
    <property type="entry name" value="Myb_TF_plants"/>
</dbReference>
<dbReference type="GO" id="GO:0005634">
    <property type="term" value="C:nucleus"/>
    <property type="evidence" value="ECO:0007669"/>
    <property type="project" value="UniProtKB-SubCell"/>
</dbReference>
<evidence type="ECO:0000256" key="3">
    <source>
        <dbReference type="ARBA" id="ARBA00023242"/>
    </source>
</evidence>
<feature type="domain" description="Myb-like" evidence="4">
    <location>
        <begin position="56"/>
        <end position="106"/>
    </location>
</feature>
<evidence type="ECO:0000256" key="1">
    <source>
        <dbReference type="ARBA" id="ARBA00004123"/>
    </source>
</evidence>
<dbReference type="CDD" id="cd00167">
    <property type="entry name" value="SANT"/>
    <property type="match status" value="2"/>
</dbReference>
<dbReference type="Gene3D" id="1.10.10.60">
    <property type="entry name" value="Homeodomain-like"/>
    <property type="match status" value="2"/>
</dbReference>
<evidence type="ECO:0000313" key="7">
    <source>
        <dbReference type="Proteomes" id="UP000288805"/>
    </source>
</evidence>
<gene>
    <name evidence="6" type="primary">MYB10_0</name>
    <name evidence="6" type="ORF">CK203_047467</name>
</gene>
<dbReference type="GO" id="GO:0003677">
    <property type="term" value="F:DNA binding"/>
    <property type="evidence" value="ECO:0007669"/>
    <property type="project" value="UniProtKB-KW"/>
</dbReference>
<comment type="subcellular location">
    <subcellularLocation>
        <location evidence="1">Nucleus</location>
    </subcellularLocation>
</comment>
<evidence type="ECO:0000259" key="5">
    <source>
        <dbReference type="PROSITE" id="PS51294"/>
    </source>
</evidence>
<dbReference type="Pfam" id="PF00249">
    <property type="entry name" value="Myb_DNA-binding"/>
    <property type="match status" value="2"/>
</dbReference>
<feature type="domain" description="Myb-like" evidence="4">
    <location>
        <begin position="1"/>
        <end position="55"/>
    </location>
</feature>
<dbReference type="SUPFAM" id="SSF46689">
    <property type="entry name" value="Homeodomain-like"/>
    <property type="match status" value="1"/>
</dbReference>
<dbReference type="PANTHER" id="PTHR10641">
    <property type="entry name" value="MYB FAMILY TRANSCRIPTION FACTOR"/>
    <property type="match status" value="1"/>
</dbReference>
<feature type="domain" description="HTH myb-type" evidence="5">
    <location>
        <begin position="1"/>
        <end position="55"/>
    </location>
</feature>
<dbReference type="PROSITE" id="PS51294">
    <property type="entry name" value="HTH_MYB"/>
    <property type="match status" value="2"/>
</dbReference>
<organism evidence="6 7">
    <name type="scientific">Vitis vinifera</name>
    <name type="common">Grape</name>
    <dbReference type="NCBI Taxonomy" id="29760"/>
    <lineage>
        <taxon>Eukaryota</taxon>
        <taxon>Viridiplantae</taxon>
        <taxon>Streptophyta</taxon>
        <taxon>Embryophyta</taxon>
        <taxon>Tracheophyta</taxon>
        <taxon>Spermatophyta</taxon>
        <taxon>Magnoliopsida</taxon>
        <taxon>eudicotyledons</taxon>
        <taxon>Gunneridae</taxon>
        <taxon>Pentapetalae</taxon>
        <taxon>rosids</taxon>
        <taxon>Vitales</taxon>
        <taxon>Vitaceae</taxon>
        <taxon>Viteae</taxon>
        <taxon>Vitis</taxon>
    </lineage>
</organism>
<proteinExistence type="predicted"/>
<dbReference type="EMBL" id="QGNW01000272">
    <property type="protein sequence ID" value="RVW79933.1"/>
    <property type="molecule type" value="Genomic_DNA"/>
</dbReference>
<evidence type="ECO:0000256" key="2">
    <source>
        <dbReference type="ARBA" id="ARBA00023125"/>
    </source>
</evidence>
<reference evidence="6 7" key="1">
    <citation type="journal article" date="2018" name="PLoS Genet.">
        <title>Population sequencing reveals clonal diversity and ancestral inbreeding in the grapevine cultivar Chardonnay.</title>
        <authorList>
            <person name="Roach M.J."/>
            <person name="Johnson D.L."/>
            <person name="Bohlmann J."/>
            <person name="van Vuuren H.J."/>
            <person name="Jones S.J."/>
            <person name="Pretorius I.S."/>
            <person name="Schmidt S.A."/>
            <person name="Borneman A.R."/>
        </authorList>
    </citation>
    <scope>NUCLEOTIDE SEQUENCE [LARGE SCALE GENOMIC DNA]</scope>
    <source>
        <strain evidence="7">cv. Chardonnay</strain>
        <tissue evidence="6">Leaf</tissue>
    </source>
</reference>
<keyword evidence="3" id="KW-0539">Nucleus</keyword>
<evidence type="ECO:0000259" key="4">
    <source>
        <dbReference type="PROSITE" id="PS50090"/>
    </source>
</evidence>
<dbReference type="InterPro" id="IPR001005">
    <property type="entry name" value="SANT/Myb"/>
</dbReference>
<evidence type="ECO:0000313" key="6">
    <source>
        <dbReference type="EMBL" id="RVW79933.1"/>
    </source>
</evidence>
<comment type="caution">
    <text evidence="6">The sequence shown here is derived from an EMBL/GenBank/DDBJ whole genome shotgun (WGS) entry which is preliminary data.</text>
</comment>
<protein>
    <submittedName>
        <fullName evidence="6">Transcription factor MYB10</fullName>
    </submittedName>
</protein>
<dbReference type="InterPro" id="IPR009057">
    <property type="entry name" value="Homeodomain-like_sf"/>
</dbReference>
<dbReference type="SMART" id="SM00717">
    <property type="entry name" value="SANT"/>
    <property type="match status" value="2"/>
</dbReference>